<keyword evidence="4" id="KW-0732">Signal</keyword>
<feature type="repeat" description="WD" evidence="3">
    <location>
        <begin position="839"/>
        <end position="862"/>
    </location>
</feature>
<dbReference type="Pfam" id="PF00400">
    <property type="entry name" value="WD40"/>
    <property type="match status" value="3"/>
</dbReference>
<dbReference type="PANTHER" id="PTHR10039:SF17">
    <property type="entry name" value="FUNGAL STAND N-TERMINAL GOODBYE DOMAIN-CONTAINING PROTEIN-RELATED"/>
    <property type="match status" value="1"/>
</dbReference>
<dbReference type="RefSeq" id="XP_064665945.1">
    <property type="nucleotide sequence ID" value="XM_064810624.1"/>
</dbReference>
<name>A0AAN6QDS0_9PEZI</name>
<evidence type="ECO:0000256" key="2">
    <source>
        <dbReference type="ARBA" id="ARBA00022737"/>
    </source>
</evidence>
<evidence type="ECO:0000259" key="5">
    <source>
        <dbReference type="PROSITE" id="PS50837"/>
    </source>
</evidence>
<dbReference type="PROSITE" id="PS00678">
    <property type="entry name" value="WD_REPEATS_1"/>
    <property type="match status" value="2"/>
</dbReference>
<dbReference type="Gene3D" id="3.40.50.300">
    <property type="entry name" value="P-loop containing nucleotide triphosphate hydrolases"/>
    <property type="match status" value="1"/>
</dbReference>
<dbReference type="Pfam" id="PF17107">
    <property type="entry name" value="SesA"/>
    <property type="match status" value="1"/>
</dbReference>
<feature type="signal peptide" evidence="4">
    <location>
        <begin position="1"/>
        <end position="19"/>
    </location>
</feature>
<dbReference type="PANTHER" id="PTHR10039">
    <property type="entry name" value="AMELOGENIN"/>
    <property type="match status" value="1"/>
</dbReference>
<dbReference type="InterPro" id="IPR019775">
    <property type="entry name" value="WD40_repeat_CS"/>
</dbReference>
<dbReference type="InterPro" id="IPR015943">
    <property type="entry name" value="WD40/YVTN_repeat-like_dom_sf"/>
</dbReference>
<gene>
    <name evidence="6" type="ORF">N656DRAFT_686568</name>
</gene>
<evidence type="ECO:0000313" key="7">
    <source>
        <dbReference type="Proteomes" id="UP001302812"/>
    </source>
</evidence>
<dbReference type="InterPro" id="IPR027417">
    <property type="entry name" value="P-loop_NTPase"/>
</dbReference>
<reference evidence="6" key="1">
    <citation type="journal article" date="2023" name="Mol. Phylogenet. Evol.">
        <title>Genome-scale phylogeny and comparative genomics of the fungal order Sordariales.</title>
        <authorList>
            <person name="Hensen N."/>
            <person name="Bonometti L."/>
            <person name="Westerberg I."/>
            <person name="Brannstrom I.O."/>
            <person name="Guillou S."/>
            <person name="Cros-Aarteil S."/>
            <person name="Calhoun S."/>
            <person name="Haridas S."/>
            <person name="Kuo A."/>
            <person name="Mondo S."/>
            <person name="Pangilinan J."/>
            <person name="Riley R."/>
            <person name="LaButti K."/>
            <person name="Andreopoulos B."/>
            <person name="Lipzen A."/>
            <person name="Chen C."/>
            <person name="Yan M."/>
            <person name="Daum C."/>
            <person name="Ng V."/>
            <person name="Clum A."/>
            <person name="Steindorff A."/>
            <person name="Ohm R.A."/>
            <person name="Martin F."/>
            <person name="Silar P."/>
            <person name="Natvig D.O."/>
            <person name="Lalanne C."/>
            <person name="Gautier V."/>
            <person name="Ament-Velasquez S.L."/>
            <person name="Kruys A."/>
            <person name="Hutchinson M.I."/>
            <person name="Powell A.J."/>
            <person name="Barry K."/>
            <person name="Miller A.N."/>
            <person name="Grigoriev I.V."/>
            <person name="Debuchy R."/>
            <person name="Gladieux P."/>
            <person name="Hiltunen Thoren M."/>
            <person name="Johannesson H."/>
        </authorList>
    </citation>
    <scope>NUCLEOTIDE SEQUENCE</scope>
    <source>
        <strain evidence="6">CBS 508.74</strain>
    </source>
</reference>
<dbReference type="PROSITE" id="PS50294">
    <property type="entry name" value="WD_REPEATS_REGION"/>
    <property type="match status" value="3"/>
</dbReference>
<feature type="domain" description="NACHT" evidence="5">
    <location>
        <begin position="227"/>
        <end position="381"/>
    </location>
</feature>
<dbReference type="CDD" id="cd00200">
    <property type="entry name" value="WD40"/>
    <property type="match status" value="1"/>
</dbReference>
<dbReference type="Proteomes" id="UP001302812">
    <property type="component" value="Unassembled WGS sequence"/>
</dbReference>
<evidence type="ECO:0000256" key="3">
    <source>
        <dbReference type="PROSITE-ProRule" id="PRU00221"/>
    </source>
</evidence>
<reference evidence="6" key="2">
    <citation type="submission" date="2023-05" db="EMBL/GenBank/DDBJ databases">
        <authorList>
            <consortium name="Lawrence Berkeley National Laboratory"/>
            <person name="Steindorff A."/>
            <person name="Hensen N."/>
            <person name="Bonometti L."/>
            <person name="Westerberg I."/>
            <person name="Brannstrom I.O."/>
            <person name="Guillou S."/>
            <person name="Cros-Aarteil S."/>
            <person name="Calhoun S."/>
            <person name="Haridas S."/>
            <person name="Kuo A."/>
            <person name="Mondo S."/>
            <person name="Pangilinan J."/>
            <person name="Riley R."/>
            <person name="Labutti K."/>
            <person name="Andreopoulos B."/>
            <person name="Lipzen A."/>
            <person name="Chen C."/>
            <person name="Yanf M."/>
            <person name="Daum C."/>
            <person name="Ng V."/>
            <person name="Clum A."/>
            <person name="Ohm R."/>
            <person name="Martin F."/>
            <person name="Silar P."/>
            <person name="Natvig D."/>
            <person name="Lalanne C."/>
            <person name="Gautier V."/>
            <person name="Ament-Velasquez S.L."/>
            <person name="Kruys A."/>
            <person name="Hutchinson M.I."/>
            <person name="Powell A.J."/>
            <person name="Barry K."/>
            <person name="Miller A.N."/>
            <person name="Grigoriev I.V."/>
            <person name="Debuchy R."/>
            <person name="Gladieux P."/>
            <person name="Thoren M.H."/>
            <person name="Johannesson H."/>
        </authorList>
    </citation>
    <scope>NUCLEOTIDE SEQUENCE</scope>
    <source>
        <strain evidence="6">CBS 508.74</strain>
    </source>
</reference>
<dbReference type="SMART" id="SM00320">
    <property type="entry name" value="WD40"/>
    <property type="match status" value="3"/>
</dbReference>
<accession>A0AAN6QDS0</accession>
<protein>
    <recommendedName>
        <fullName evidence="5">NACHT domain-containing protein</fullName>
    </recommendedName>
</protein>
<comment type="caution">
    <text evidence="6">The sequence shown here is derived from an EMBL/GenBank/DDBJ whole genome shotgun (WGS) entry which is preliminary data.</text>
</comment>
<evidence type="ECO:0000313" key="6">
    <source>
        <dbReference type="EMBL" id="KAK4108375.1"/>
    </source>
</evidence>
<dbReference type="PROSITE" id="PS50082">
    <property type="entry name" value="WD_REPEATS_2"/>
    <property type="match status" value="3"/>
</dbReference>
<dbReference type="InterPro" id="IPR001680">
    <property type="entry name" value="WD40_rpt"/>
</dbReference>
<feature type="non-terminal residue" evidence="6">
    <location>
        <position position="862"/>
    </location>
</feature>
<organism evidence="6 7">
    <name type="scientific">Canariomyces notabilis</name>
    <dbReference type="NCBI Taxonomy" id="2074819"/>
    <lineage>
        <taxon>Eukaryota</taxon>
        <taxon>Fungi</taxon>
        <taxon>Dikarya</taxon>
        <taxon>Ascomycota</taxon>
        <taxon>Pezizomycotina</taxon>
        <taxon>Sordariomycetes</taxon>
        <taxon>Sordariomycetidae</taxon>
        <taxon>Sordariales</taxon>
        <taxon>Chaetomiaceae</taxon>
        <taxon>Canariomyces</taxon>
    </lineage>
</organism>
<evidence type="ECO:0000256" key="1">
    <source>
        <dbReference type="ARBA" id="ARBA00022574"/>
    </source>
</evidence>
<feature type="repeat" description="WD" evidence="3">
    <location>
        <begin position="755"/>
        <end position="796"/>
    </location>
</feature>
<dbReference type="InterPro" id="IPR056884">
    <property type="entry name" value="NPHP3-like_N"/>
</dbReference>
<dbReference type="EMBL" id="MU853363">
    <property type="protein sequence ID" value="KAK4108375.1"/>
    <property type="molecule type" value="Genomic_DNA"/>
</dbReference>
<dbReference type="InterPro" id="IPR036322">
    <property type="entry name" value="WD40_repeat_dom_sf"/>
</dbReference>
<dbReference type="InterPro" id="IPR031352">
    <property type="entry name" value="SesA"/>
</dbReference>
<evidence type="ECO:0000256" key="4">
    <source>
        <dbReference type="SAM" id="SignalP"/>
    </source>
</evidence>
<dbReference type="Pfam" id="PF24883">
    <property type="entry name" value="NPHP3_N"/>
    <property type="match status" value="1"/>
</dbReference>
<dbReference type="GeneID" id="89934749"/>
<dbReference type="InterPro" id="IPR007111">
    <property type="entry name" value="NACHT_NTPase"/>
</dbReference>
<feature type="repeat" description="WD" evidence="3">
    <location>
        <begin position="797"/>
        <end position="838"/>
    </location>
</feature>
<dbReference type="SUPFAM" id="SSF52540">
    <property type="entry name" value="P-loop containing nucleoside triphosphate hydrolases"/>
    <property type="match status" value="1"/>
</dbReference>
<dbReference type="Gene3D" id="2.130.10.10">
    <property type="entry name" value="YVTN repeat-like/Quinoprotein amine dehydrogenase"/>
    <property type="match status" value="1"/>
</dbReference>
<keyword evidence="1 3" id="KW-0853">WD repeat</keyword>
<dbReference type="PROSITE" id="PS50837">
    <property type="entry name" value="NACHT"/>
    <property type="match status" value="1"/>
</dbReference>
<dbReference type="SUPFAM" id="SSF50978">
    <property type="entry name" value="WD40 repeat-like"/>
    <property type="match status" value="1"/>
</dbReference>
<keyword evidence="2" id="KW-0677">Repeat</keyword>
<keyword evidence="7" id="KW-1185">Reference proteome</keyword>
<proteinExistence type="predicted"/>
<dbReference type="AlphaFoldDB" id="A0AAN6QDS0"/>
<sequence length="862" mass="95391">MSGAEIMGLISGIIAIVDATTKVYAAANNASGLPQAFRDVAMRLPLVHETLETVSRHLNTTSPDENSCKAISRILQRCENRVTQLEKIFGDVIPQADASRMERYLVAARTLGKEGTVESLMKGILEDIQLLASSRVMELATKASSIPSLIRKAIEEASAIPPSLPDGIYSSTACEAERNVLLKELKWTDPTIDKLRIERTKGGLHEASSSWILSHPSYLKWQDGETKLLWIKGAAGKGKTMLLITIIKQLQSQIRLDRPIANSSLSFFFCQNTDNRLNNAVAVLKGLIYLLLVQDVSLVSYLKSDCDRMGKGIFDVTNNSANAFDALSNVFRQMIQHSRSDTVYLAVDALDECEDGLPDLLSLVRETAFQENRLKWILTSRNRVDIDGNLALENPGAKLSLEVNSEAVSQAIETYIIHKVAQVSSLRSSPVQRTIVQQMLLEKAEGTFLWVDLVLRSIHTALADDAIRRVDETPPGLPALYDRMMGDIDKSTSDYRDSCLAVLSVATLAYRPLHILELKTIAGLGYEIADLERIVDMCGSFLTLMDNHVYPIHQSAKDYLVSDTAVNKVFPSGKHAVQRSIVDRSIAAMGKILQRDVYQLVHPGVLTRDVQARPPTEDPLLPVGYSCTYWIDHVCEADKADLQGSRRYRVANTFRRYVAGSKKSIRIRDLIKAFFHDHFLHWLEALSLLGVTSNGVLSLARLRTIVEAPLQTYISALLFTPVDSIIRRMFVKEEPRWVLTKPVVEKIWSRCLQTFVGHSGSVWSVAFSPDGSRITSGSGDDTVRIWDAKSGKEVQKLKGHSGSVRSVAFSPDGSRIASGSDDDTVRIWDAKSGKEVQKLKGHSSWVRSVAFSLDGSRIASGS</sequence>
<feature type="chain" id="PRO_5043002487" description="NACHT domain-containing protein" evidence="4">
    <location>
        <begin position="20"/>
        <end position="862"/>
    </location>
</feature>